<dbReference type="InterPro" id="IPR017938">
    <property type="entry name" value="Riboflavin_synthase-like_b-brl"/>
</dbReference>
<evidence type="ECO:0000256" key="1">
    <source>
        <dbReference type="ARBA" id="ARBA00004651"/>
    </source>
</evidence>
<keyword evidence="8 14" id="KW-1133">Transmembrane helix</keyword>
<evidence type="ECO:0000256" key="6">
    <source>
        <dbReference type="ARBA" id="ARBA00022692"/>
    </source>
</evidence>
<dbReference type="PROSITE" id="PS51384">
    <property type="entry name" value="FAD_FR"/>
    <property type="match status" value="1"/>
</dbReference>
<dbReference type="GO" id="GO:0005886">
    <property type="term" value="C:plasma membrane"/>
    <property type="evidence" value="ECO:0007669"/>
    <property type="project" value="UniProtKB-SubCell"/>
</dbReference>
<feature type="transmembrane region" description="Helical" evidence="14">
    <location>
        <begin position="19"/>
        <end position="37"/>
    </location>
</feature>
<keyword evidence="4" id="KW-0813">Transport</keyword>
<evidence type="ECO:0000256" key="9">
    <source>
        <dbReference type="ARBA" id="ARBA00023002"/>
    </source>
</evidence>
<reference evidence="17" key="1">
    <citation type="submission" date="2017-03" db="EMBL/GenBank/DDBJ databases">
        <authorList>
            <person name="Sharma R."/>
            <person name="Thines M."/>
        </authorList>
    </citation>
    <scope>NUCLEOTIDE SEQUENCE [LARGE SCALE GENOMIC DNA]</scope>
</reference>
<evidence type="ECO:0000313" key="17">
    <source>
        <dbReference type="Proteomes" id="UP000192927"/>
    </source>
</evidence>
<dbReference type="AlphaFoldDB" id="A0A1W5D687"/>
<dbReference type="Pfam" id="PF08022">
    <property type="entry name" value="FAD_binding_8"/>
    <property type="match status" value="1"/>
</dbReference>
<dbReference type="SUPFAM" id="SSF63380">
    <property type="entry name" value="Riboflavin synthase domain-like"/>
    <property type="match status" value="1"/>
</dbReference>
<feature type="region of interest" description="Disordered" evidence="13">
    <location>
        <begin position="339"/>
        <end position="392"/>
    </location>
</feature>
<protein>
    <recommendedName>
        <fullName evidence="3">ferric-chelate reductase (NADPH)</fullName>
        <ecNumber evidence="3">1.16.1.9</ecNumber>
    </recommendedName>
</protein>
<dbReference type="Pfam" id="PF08030">
    <property type="entry name" value="NAD_binding_6"/>
    <property type="match status" value="1"/>
</dbReference>
<evidence type="ECO:0000256" key="10">
    <source>
        <dbReference type="ARBA" id="ARBA00023065"/>
    </source>
</evidence>
<dbReference type="GO" id="GO:0006879">
    <property type="term" value="P:intracellular iron ion homeostasis"/>
    <property type="evidence" value="ECO:0007669"/>
    <property type="project" value="TreeGrafter"/>
</dbReference>
<keyword evidence="5" id="KW-1003">Cell membrane</keyword>
<proteinExistence type="inferred from homology"/>
<dbReference type="Proteomes" id="UP000192927">
    <property type="component" value="Unassembled WGS sequence"/>
</dbReference>
<keyword evidence="6 14" id="KW-0812">Transmembrane</keyword>
<accession>A0A1W5D687</accession>
<sequence>MHAAEGFKGLTSAFHNNTFLQYGLLSTGALSLILIQSPSAIRHAFYETFLHLHQLLAFLALLGIYIHAVRGSLPQLHFIEAVILFWIIDRSIRCLRLIYRNTSRHGLTTLSVEALPGDACRLTFTMPRPWTFRPGCHAYVYIPSLSLWMSHPFSVAWSEQRPVPYRSLESEKLPTSTSDLGSPLPNRTVTSMSLVVSKRSGMTARLHARASASPTGIISLTGFLEGPYGGLESLASYGTVLLFAGGVGITHQLPHVRHLLAAHANRTAAVRSLTLVWSVRTTEQLEWVRPWMDQILAMPGRREVLKVLLFVTKPRCAREAQVFCQALTAIQARLLAVSGHGDTDMPDEDTDMSDEDTDMSDEDTDMSDEDTDMSDEGTDVADEESGSEDNEAAEVDRILKHGKWRSLISPAFAAPPLIFGGIDFNTTPTPHIDLVIGYSNIFSGVIPNCLTYAQKEWLLETEWAQRAFLASYTLAVMDNVTTFKNVRTFTVTKLSARYLDTLHRPGFWAALPNLATVTLIVSPDWRDIVKKHEGYFADHPMAPSDASGSLYRLVQDCIAPLEKIKTLTLGFIGGGEHATGLYARNQHVLPGPILADPLYHMAVTNPLETLQLPFVEHLTFTNCWFGPYALRYFVNEMRQASLHTLRLDSVSLIGIWSPSPAQLVPNEIPGWRTTDPRPFSWPGIVNAITPGPSLAAQRVFHNTNRRIPSPANNGALKRLEFVSCGYVRLMLRSVRGLVDDLGVEPWWPHNHQLARRKRWLGSLMMVPGREEKWLARILSYMRYDDRDALTEAFGLSMGWEEGKAATSLPKEDDQEYGGVGRFRGVLVAEAGEGNGGEGVE</sequence>
<evidence type="ECO:0000256" key="7">
    <source>
        <dbReference type="ARBA" id="ARBA00022982"/>
    </source>
</evidence>
<dbReference type="InterPro" id="IPR013112">
    <property type="entry name" value="FAD-bd_8"/>
</dbReference>
<feature type="domain" description="FAD-binding FR-type" evidence="15">
    <location>
        <begin position="102"/>
        <end position="234"/>
    </location>
</feature>
<evidence type="ECO:0000259" key="15">
    <source>
        <dbReference type="PROSITE" id="PS51384"/>
    </source>
</evidence>
<evidence type="ECO:0000256" key="5">
    <source>
        <dbReference type="ARBA" id="ARBA00022475"/>
    </source>
</evidence>
<dbReference type="InterPro" id="IPR051410">
    <property type="entry name" value="Ferric/Cupric_Reductase"/>
</dbReference>
<keyword evidence="17" id="KW-1185">Reference proteome</keyword>
<dbReference type="Pfam" id="PF01794">
    <property type="entry name" value="Ferric_reduct"/>
    <property type="match status" value="1"/>
</dbReference>
<dbReference type="InterPro" id="IPR013121">
    <property type="entry name" value="Fe_red_NAD-bd_6"/>
</dbReference>
<evidence type="ECO:0000313" key="16">
    <source>
        <dbReference type="EMBL" id="SLM38575.1"/>
    </source>
</evidence>
<name>A0A1W5D687_9LECA</name>
<dbReference type="SUPFAM" id="SSF52343">
    <property type="entry name" value="Ferredoxin reductase-like, C-terminal NADP-linked domain"/>
    <property type="match status" value="1"/>
</dbReference>
<dbReference type="EC" id="1.16.1.9" evidence="3"/>
<dbReference type="EMBL" id="FWEW01002588">
    <property type="protein sequence ID" value="SLM38575.1"/>
    <property type="molecule type" value="Genomic_DNA"/>
</dbReference>
<keyword evidence="9" id="KW-0560">Oxidoreductase</keyword>
<keyword evidence="11 14" id="KW-0472">Membrane</keyword>
<evidence type="ECO:0000256" key="2">
    <source>
        <dbReference type="ARBA" id="ARBA00006278"/>
    </source>
</evidence>
<organism evidence="16 17">
    <name type="scientific">Lasallia pustulata</name>
    <dbReference type="NCBI Taxonomy" id="136370"/>
    <lineage>
        <taxon>Eukaryota</taxon>
        <taxon>Fungi</taxon>
        <taxon>Dikarya</taxon>
        <taxon>Ascomycota</taxon>
        <taxon>Pezizomycotina</taxon>
        <taxon>Lecanoromycetes</taxon>
        <taxon>OSLEUM clade</taxon>
        <taxon>Umbilicariomycetidae</taxon>
        <taxon>Umbilicariales</taxon>
        <taxon>Umbilicariaceae</taxon>
        <taxon>Lasallia</taxon>
    </lineage>
</organism>
<dbReference type="CDD" id="cd06186">
    <property type="entry name" value="NOX_Duox_like_FAD_NADP"/>
    <property type="match status" value="1"/>
</dbReference>
<dbReference type="PANTHER" id="PTHR32361">
    <property type="entry name" value="FERRIC/CUPRIC REDUCTASE TRANSMEMBRANE COMPONENT"/>
    <property type="match status" value="1"/>
</dbReference>
<dbReference type="GO" id="GO:0006826">
    <property type="term" value="P:iron ion transport"/>
    <property type="evidence" value="ECO:0007669"/>
    <property type="project" value="TreeGrafter"/>
</dbReference>
<feature type="transmembrane region" description="Helical" evidence="14">
    <location>
        <begin position="49"/>
        <end position="68"/>
    </location>
</feature>
<comment type="catalytic activity">
    <reaction evidence="12">
        <text>2 a Fe(II)-siderophore + NADP(+) + H(+) = 2 a Fe(III)-siderophore + NADPH</text>
        <dbReference type="Rhea" id="RHEA:28795"/>
        <dbReference type="Rhea" id="RHEA-COMP:11342"/>
        <dbReference type="Rhea" id="RHEA-COMP:11344"/>
        <dbReference type="ChEBI" id="CHEBI:15378"/>
        <dbReference type="ChEBI" id="CHEBI:29033"/>
        <dbReference type="ChEBI" id="CHEBI:29034"/>
        <dbReference type="ChEBI" id="CHEBI:57783"/>
        <dbReference type="ChEBI" id="CHEBI:58349"/>
        <dbReference type="EC" id="1.16.1.9"/>
    </reaction>
</comment>
<evidence type="ECO:0000256" key="13">
    <source>
        <dbReference type="SAM" id="MobiDB-lite"/>
    </source>
</evidence>
<dbReference type="InterPro" id="IPR013130">
    <property type="entry name" value="Fe3_Rdtase_TM_dom"/>
</dbReference>
<comment type="subcellular location">
    <subcellularLocation>
        <location evidence="1">Cell membrane</location>
        <topology evidence="1">Multi-pass membrane protein</topology>
    </subcellularLocation>
</comment>
<evidence type="ECO:0000256" key="11">
    <source>
        <dbReference type="ARBA" id="ARBA00023136"/>
    </source>
</evidence>
<dbReference type="Gene3D" id="3.40.50.80">
    <property type="entry name" value="Nucleotide-binding domain of ferredoxin-NADP reductase (FNR) module"/>
    <property type="match status" value="1"/>
</dbReference>
<dbReference type="InterPro" id="IPR039261">
    <property type="entry name" value="FNR_nucleotide-bd"/>
</dbReference>
<dbReference type="SFLD" id="SFLDG01168">
    <property type="entry name" value="Ferric_reductase_subgroup_(FRE"/>
    <property type="match status" value="1"/>
</dbReference>
<comment type="similarity">
    <text evidence="2">Belongs to the ferric reductase (FRE) family.</text>
</comment>
<feature type="compositionally biased region" description="Acidic residues" evidence="13">
    <location>
        <begin position="344"/>
        <end position="392"/>
    </location>
</feature>
<evidence type="ECO:0000256" key="3">
    <source>
        <dbReference type="ARBA" id="ARBA00012668"/>
    </source>
</evidence>
<dbReference type="GO" id="GO:0052851">
    <property type="term" value="F:ferric-chelate reductase (NADPH) activity"/>
    <property type="evidence" value="ECO:0007669"/>
    <property type="project" value="UniProtKB-EC"/>
</dbReference>
<dbReference type="PANTHER" id="PTHR32361:SF12">
    <property type="entry name" value="PUTATIVE (AFU_ORTHOLOGUE AFUA_1G14340)-RELATED"/>
    <property type="match status" value="1"/>
</dbReference>
<evidence type="ECO:0000256" key="4">
    <source>
        <dbReference type="ARBA" id="ARBA00022448"/>
    </source>
</evidence>
<keyword evidence="10" id="KW-0406">Ion transport</keyword>
<dbReference type="SFLD" id="SFLDS00052">
    <property type="entry name" value="Ferric_Reductase_Domain"/>
    <property type="match status" value="1"/>
</dbReference>
<evidence type="ECO:0000256" key="8">
    <source>
        <dbReference type="ARBA" id="ARBA00022989"/>
    </source>
</evidence>
<dbReference type="GO" id="GO:0015677">
    <property type="term" value="P:copper ion import"/>
    <property type="evidence" value="ECO:0007669"/>
    <property type="project" value="TreeGrafter"/>
</dbReference>
<keyword evidence="7" id="KW-0249">Electron transport</keyword>
<dbReference type="InterPro" id="IPR017927">
    <property type="entry name" value="FAD-bd_FR_type"/>
</dbReference>
<evidence type="ECO:0000256" key="12">
    <source>
        <dbReference type="ARBA" id="ARBA00048483"/>
    </source>
</evidence>
<evidence type="ECO:0000256" key="14">
    <source>
        <dbReference type="SAM" id="Phobius"/>
    </source>
</evidence>